<gene>
    <name evidence="1" type="ORF">SARC_17600</name>
</gene>
<evidence type="ECO:0000313" key="2">
    <source>
        <dbReference type="Proteomes" id="UP000054560"/>
    </source>
</evidence>
<dbReference type="AlphaFoldDB" id="A0A0L0EZT1"/>
<accession>A0A0L0EZT1</accession>
<proteinExistence type="predicted"/>
<dbReference type="RefSeq" id="XP_014143781.1">
    <property type="nucleotide sequence ID" value="XM_014288306.1"/>
</dbReference>
<dbReference type="EMBL" id="KQ252962">
    <property type="protein sequence ID" value="KNC69879.1"/>
    <property type="molecule type" value="Genomic_DNA"/>
</dbReference>
<name>A0A0L0EZT1_9EUKA</name>
<evidence type="ECO:0000313" key="1">
    <source>
        <dbReference type="EMBL" id="KNC69879.1"/>
    </source>
</evidence>
<dbReference type="Proteomes" id="UP000054560">
    <property type="component" value="Unassembled WGS sequence"/>
</dbReference>
<reference evidence="1 2" key="1">
    <citation type="submission" date="2011-02" db="EMBL/GenBank/DDBJ databases">
        <title>The Genome Sequence of Sphaeroforma arctica JP610.</title>
        <authorList>
            <consortium name="The Broad Institute Genome Sequencing Platform"/>
            <person name="Russ C."/>
            <person name="Cuomo C."/>
            <person name="Young S.K."/>
            <person name="Zeng Q."/>
            <person name="Gargeya S."/>
            <person name="Alvarado L."/>
            <person name="Berlin A."/>
            <person name="Chapman S.B."/>
            <person name="Chen Z."/>
            <person name="Freedman E."/>
            <person name="Gellesch M."/>
            <person name="Goldberg J."/>
            <person name="Griggs A."/>
            <person name="Gujja S."/>
            <person name="Heilman E."/>
            <person name="Heiman D."/>
            <person name="Howarth C."/>
            <person name="Mehta T."/>
            <person name="Neiman D."/>
            <person name="Pearson M."/>
            <person name="Roberts A."/>
            <person name="Saif S."/>
            <person name="Shea T."/>
            <person name="Shenoy N."/>
            <person name="Sisk P."/>
            <person name="Stolte C."/>
            <person name="Sykes S."/>
            <person name="White J."/>
            <person name="Yandava C."/>
            <person name="Burger G."/>
            <person name="Gray M.W."/>
            <person name="Holland P.W.H."/>
            <person name="King N."/>
            <person name="Lang F.B.F."/>
            <person name="Roger A.J."/>
            <person name="Ruiz-Trillo I."/>
            <person name="Haas B."/>
            <person name="Nusbaum C."/>
            <person name="Birren B."/>
        </authorList>
    </citation>
    <scope>NUCLEOTIDE SEQUENCE [LARGE SCALE GENOMIC DNA]</scope>
    <source>
        <strain evidence="1 2">JP610</strain>
    </source>
</reference>
<sequence length="56" mass="5941">MDCSTLKHGLLGAKSLVNALVKGRQHPSRHTRLTLALSGFNAVPDTASKKLAVQAM</sequence>
<keyword evidence="2" id="KW-1185">Reference proteome</keyword>
<organism evidence="1 2">
    <name type="scientific">Sphaeroforma arctica JP610</name>
    <dbReference type="NCBI Taxonomy" id="667725"/>
    <lineage>
        <taxon>Eukaryota</taxon>
        <taxon>Ichthyosporea</taxon>
        <taxon>Ichthyophonida</taxon>
        <taxon>Sphaeroforma</taxon>
    </lineage>
</organism>
<protein>
    <submittedName>
        <fullName evidence="1">Uncharacterized protein</fullName>
    </submittedName>
</protein>
<feature type="non-terminal residue" evidence="1">
    <location>
        <position position="56"/>
    </location>
</feature>
<dbReference type="GeneID" id="25918104"/>